<dbReference type="AlphaFoldDB" id="A0A3S5FG02"/>
<dbReference type="EMBL" id="CAAALY010249056">
    <property type="protein sequence ID" value="VEL35080.1"/>
    <property type="molecule type" value="Genomic_DNA"/>
</dbReference>
<gene>
    <name evidence="2" type="ORF">PXEA_LOCUS28520</name>
</gene>
<evidence type="ECO:0000313" key="2">
    <source>
        <dbReference type="EMBL" id="VEL35080.1"/>
    </source>
</evidence>
<organism evidence="2 3">
    <name type="scientific">Protopolystoma xenopodis</name>
    <dbReference type="NCBI Taxonomy" id="117903"/>
    <lineage>
        <taxon>Eukaryota</taxon>
        <taxon>Metazoa</taxon>
        <taxon>Spiralia</taxon>
        <taxon>Lophotrochozoa</taxon>
        <taxon>Platyhelminthes</taxon>
        <taxon>Monogenea</taxon>
        <taxon>Polyopisthocotylea</taxon>
        <taxon>Polystomatidea</taxon>
        <taxon>Polystomatidae</taxon>
        <taxon>Protopolystoma</taxon>
    </lineage>
</organism>
<sequence>MKERVRKRWGPGAVSPDRATTPGNEVEGSPMRVTPASLDLRGNPEKPEDLSAEDLRNRVQLHERMEELQAEVDRLRRMQSLSTGVTPNLHLHTPDSIALQLAEAQKRQFENRVVELERRLAERGLISPAALEAERAMENEILHLNSENLNLKFELETVRLEIPRLKSRVQDLQKYVDVLRKEKAALKAGRQLDLSQDSDASSMGSIRRLTRKTGIMYGSFAYQLQIYEGPDVLINHYQHLVKCTLRIRVHFFI</sequence>
<name>A0A3S5FG02_9PLAT</name>
<protein>
    <submittedName>
        <fullName evidence="2">Uncharacterized protein</fullName>
    </submittedName>
</protein>
<accession>A0A3S5FG02</accession>
<evidence type="ECO:0000256" key="1">
    <source>
        <dbReference type="SAM" id="MobiDB-lite"/>
    </source>
</evidence>
<reference evidence="2" key="1">
    <citation type="submission" date="2018-11" db="EMBL/GenBank/DDBJ databases">
        <authorList>
            <consortium name="Pathogen Informatics"/>
        </authorList>
    </citation>
    <scope>NUCLEOTIDE SEQUENCE</scope>
</reference>
<keyword evidence="3" id="KW-1185">Reference proteome</keyword>
<dbReference type="OrthoDB" id="6351660at2759"/>
<proteinExistence type="predicted"/>
<evidence type="ECO:0000313" key="3">
    <source>
        <dbReference type="Proteomes" id="UP000784294"/>
    </source>
</evidence>
<feature type="compositionally biased region" description="Basic and acidic residues" evidence="1">
    <location>
        <begin position="42"/>
        <end position="52"/>
    </location>
</feature>
<feature type="region of interest" description="Disordered" evidence="1">
    <location>
        <begin position="1"/>
        <end position="52"/>
    </location>
</feature>
<dbReference type="Proteomes" id="UP000784294">
    <property type="component" value="Unassembled WGS sequence"/>
</dbReference>
<comment type="caution">
    <text evidence="2">The sequence shown here is derived from an EMBL/GenBank/DDBJ whole genome shotgun (WGS) entry which is preliminary data.</text>
</comment>